<keyword evidence="4" id="KW-0378">Hydrolase</keyword>
<dbReference type="PROSITE" id="PS51747">
    <property type="entry name" value="CYT_DCMP_DEAMINASES_2"/>
    <property type="match status" value="1"/>
</dbReference>
<dbReference type="Proteomes" id="UP000538515">
    <property type="component" value="Unassembled WGS sequence"/>
</dbReference>
<evidence type="ECO:0000256" key="3">
    <source>
        <dbReference type="ARBA" id="ARBA00022723"/>
    </source>
</evidence>
<dbReference type="InterPro" id="IPR002125">
    <property type="entry name" value="CMP_dCMP_dom"/>
</dbReference>
<keyword evidence="3" id="KW-0479">Metal-binding</keyword>
<dbReference type="GO" id="GO:0004126">
    <property type="term" value="F:cytidine deaminase activity"/>
    <property type="evidence" value="ECO:0007669"/>
    <property type="project" value="TreeGrafter"/>
</dbReference>
<accession>A0A7L1F4V4</accession>
<gene>
    <name evidence="7" type="primary">Apobec1</name>
    <name evidence="7" type="ORF">SYLBOR_R15576</name>
</gene>
<name>A0A7L1F4V4_SYLBO</name>
<dbReference type="GO" id="GO:0005634">
    <property type="term" value="C:nucleus"/>
    <property type="evidence" value="ECO:0007669"/>
    <property type="project" value="TreeGrafter"/>
</dbReference>
<dbReference type="GO" id="GO:0005737">
    <property type="term" value="C:cytoplasm"/>
    <property type="evidence" value="ECO:0007669"/>
    <property type="project" value="TreeGrafter"/>
</dbReference>
<dbReference type="InterPro" id="IPR016192">
    <property type="entry name" value="APOBEC/CMP_deaminase_Zn-bd"/>
</dbReference>
<dbReference type="GO" id="GO:0003723">
    <property type="term" value="F:RNA binding"/>
    <property type="evidence" value="ECO:0007669"/>
    <property type="project" value="TreeGrafter"/>
</dbReference>
<dbReference type="SUPFAM" id="SSF53927">
    <property type="entry name" value="Cytidine deaminase-like"/>
    <property type="match status" value="1"/>
</dbReference>
<evidence type="ECO:0000256" key="4">
    <source>
        <dbReference type="ARBA" id="ARBA00022801"/>
    </source>
</evidence>
<proteinExistence type="inferred from homology"/>
<dbReference type="PANTHER" id="PTHR13857">
    <property type="entry name" value="MRNA EDITING ENZYME"/>
    <property type="match status" value="1"/>
</dbReference>
<dbReference type="AlphaFoldDB" id="A0A7L1F4V4"/>
<dbReference type="PROSITE" id="PS00903">
    <property type="entry name" value="CYT_DCMP_DEAMINASES_1"/>
    <property type="match status" value="1"/>
</dbReference>
<dbReference type="PANTHER" id="PTHR13857:SF26">
    <property type="entry name" value="C-U-EDITING ENZYME APOBEC-1"/>
    <property type="match status" value="1"/>
</dbReference>
<dbReference type="EMBL" id="VXBG01004999">
    <property type="protein sequence ID" value="NXM96783.1"/>
    <property type="molecule type" value="Genomic_DNA"/>
</dbReference>
<dbReference type="InterPro" id="IPR050610">
    <property type="entry name" value="APOBEC_Cyt_Deaminase"/>
</dbReference>
<dbReference type="Gene3D" id="3.40.140.10">
    <property type="entry name" value="Cytidine Deaminase, domain 2"/>
    <property type="match status" value="1"/>
</dbReference>
<comment type="cofactor">
    <cofactor evidence="1">
        <name>Zn(2+)</name>
        <dbReference type="ChEBI" id="CHEBI:29105"/>
    </cofactor>
</comment>
<feature type="non-terminal residue" evidence="7">
    <location>
        <position position="1"/>
    </location>
</feature>
<evidence type="ECO:0000313" key="7">
    <source>
        <dbReference type="EMBL" id="NXM96783.1"/>
    </source>
</evidence>
<keyword evidence="5" id="KW-0862">Zinc</keyword>
<feature type="domain" description="CMP/dCMP-type deaminase" evidence="6">
    <location>
        <begin position="3"/>
        <end position="124"/>
    </location>
</feature>
<dbReference type="GO" id="GO:0016554">
    <property type="term" value="P:cytidine to uridine editing"/>
    <property type="evidence" value="ECO:0007669"/>
    <property type="project" value="TreeGrafter"/>
</dbReference>
<dbReference type="Pfam" id="PF18750">
    <property type="entry name" value="SNAD4"/>
    <property type="match status" value="1"/>
</dbReference>
<evidence type="ECO:0000256" key="2">
    <source>
        <dbReference type="ARBA" id="ARBA00006576"/>
    </source>
</evidence>
<evidence type="ECO:0000256" key="1">
    <source>
        <dbReference type="ARBA" id="ARBA00001947"/>
    </source>
</evidence>
<comment type="caution">
    <text evidence="7">The sequence shown here is derived from an EMBL/GenBank/DDBJ whole genome shotgun (WGS) entry which is preliminary data.</text>
</comment>
<evidence type="ECO:0000256" key="5">
    <source>
        <dbReference type="ARBA" id="ARBA00022833"/>
    </source>
</evidence>
<comment type="similarity">
    <text evidence="2">Belongs to the cytidine and deoxycytidylate deaminase family.</text>
</comment>
<organism evidence="7 8">
    <name type="scientific">Sylvia borin</name>
    <name type="common">Garden warbler</name>
    <dbReference type="NCBI Taxonomy" id="73324"/>
    <lineage>
        <taxon>Eukaryota</taxon>
        <taxon>Metazoa</taxon>
        <taxon>Chordata</taxon>
        <taxon>Craniata</taxon>
        <taxon>Vertebrata</taxon>
        <taxon>Euteleostomi</taxon>
        <taxon>Archelosauria</taxon>
        <taxon>Archosauria</taxon>
        <taxon>Dinosauria</taxon>
        <taxon>Saurischia</taxon>
        <taxon>Theropoda</taxon>
        <taxon>Coelurosauria</taxon>
        <taxon>Aves</taxon>
        <taxon>Neognathae</taxon>
        <taxon>Neoaves</taxon>
        <taxon>Telluraves</taxon>
        <taxon>Australaves</taxon>
        <taxon>Passeriformes</taxon>
        <taxon>Sylvioidea</taxon>
        <taxon>Sylviidae</taxon>
        <taxon>Sylviinae</taxon>
        <taxon>Sylvia</taxon>
    </lineage>
</organism>
<dbReference type="InterPro" id="IPR016193">
    <property type="entry name" value="Cytidine_deaminase-like"/>
</dbReference>
<protein>
    <submittedName>
        <fullName evidence="7">ABEC1 enzyme</fullName>
    </submittedName>
</protein>
<keyword evidence="8" id="KW-1185">Reference proteome</keyword>
<evidence type="ECO:0000259" key="6">
    <source>
        <dbReference type="PROSITE" id="PS51747"/>
    </source>
</evidence>
<feature type="non-terminal residue" evidence="7">
    <location>
        <position position="181"/>
    </location>
</feature>
<evidence type="ECO:0000313" key="8">
    <source>
        <dbReference type="Proteomes" id="UP000538515"/>
    </source>
</evidence>
<dbReference type="GO" id="GO:0008270">
    <property type="term" value="F:zinc ion binding"/>
    <property type="evidence" value="ECO:0007669"/>
    <property type="project" value="InterPro"/>
</dbReference>
<sequence>LKFLLCFSMYISRRALRRHFDPRWYPDETYLLCELRWNGNKRSWKHWVRNDITHAEEYFLQEIFEPRSYGFCNITWYLSWSPCWSCCDKIQDFLRRHPNVSIDICVARLYFSDIARNQRGLRELHGLPRNNCLAFVSPDYQNCWETFTQGDVPYDFWPEDFEPAIRRYRSMLRNILQVSTL</sequence>
<reference evidence="7 8" key="1">
    <citation type="submission" date="2019-09" db="EMBL/GenBank/DDBJ databases">
        <title>Bird 10,000 Genomes (B10K) Project - Family phase.</title>
        <authorList>
            <person name="Zhang G."/>
        </authorList>
    </citation>
    <scope>NUCLEOTIDE SEQUENCE [LARGE SCALE GENOMIC DNA]</scope>
    <source>
        <strain evidence="7">B10K-DU-002-19</strain>
        <tissue evidence="7">Muscle</tissue>
    </source>
</reference>